<dbReference type="RefSeq" id="WP_311769953.1">
    <property type="nucleotide sequence ID" value="NZ_JACHKY010000005.1"/>
</dbReference>
<reference evidence="3 4" key="1">
    <citation type="submission" date="2020-08" db="EMBL/GenBank/DDBJ databases">
        <title>Functional genomics of gut bacteria from endangered species of beetles.</title>
        <authorList>
            <person name="Carlos-Shanley C."/>
        </authorList>
    </citation>
    <scope>NUCLEOTIDE SEQUENCE [LARGE SCALE GENOMIC DNA]</scope>
    <source>
        <strain evidence="3 4">S00123</strain>
    </source>
</reference>
<organism evidence="3 4">
    <name type="scientific">Brevundimonas bullata</name>
    <dbReference type="NCBI Taxonomy" id="13160"/>
    <lineage>
        <taxon>Bacteria</taxon>
        <taxon>Pseudomonadati</taxon>
        <taxon>Pseudomonadota</taxon>
        <taxon>Alphaproteobacteria</taxon>
        <taxon>Caulobacterales</taxon>
        <taxon>Caulobacteraceae</taxon>
        <taxon>Brevundimonas</taxon>
    </lineage>
</organism>
<evidence type="ECO:0000313" key="3">
    <source>
        <dbReference type="EMBL" id="MBB4799133.1"/>
    </source>
</evidence>
<protein>
    <submittedName>
        <fullName evidence="3">Uncharacterized protein</fullName>
    </submittedName>
</protein>
<feature type="region of interest" description="Disordered" evidence="1">
    <location>
        <begin position="32"/>
        <end position="73"/>
    </location>
</feature>
<gene>
    <name evidence="3" type="ORF">HNP32_002889</name>
</gene>
<sequence>MTIKRFSRAVGIAAGLAIMTLSPALAVAQEQSGAAAQQGEQPKAERVMPGRIGGDRNERRQQRERQQAAAPADPAVTKAEVEAIFTAASTSCQVTEAKLLGLSADEAKVNVYEAACAGAPGYILVASTPPQIVDCVVLDSQAQAARAANPEAPASPACSLPANQDIQGFLKAYATQAGVPCTVDEVKVRGQSSNGAVVYEVGCAGADGYWIEKNATGWEKTECLQVLGQSGSCQFTTPAEQAATVKSWLPGSDAAACDVQQVRLMGQNANGRFVEMTCAGAEGVIVRLNAERVVQQVYPCATAQQIGGGCKLTTTAPASTPQT</sequence>
<evidence type="ECO:0000313" key="4">
    <source>
        <dbReference type="Proteomes" id="UP000539957"/>
    </source>
</evidence>
<name>A0A7W7IRC8_9CAUL</name>
<dbReference type="EMBL" id="JACHKY010000005">
    <property type="protein sequence ID" value="MBB4799133.1"/>
    <property type="molecule type" value="Genomic_DNA"/>
</dbReference>
<keyword evidence="4" id="KW-1185">Reference proteome</keyword>
<feature type="compositionally biased region" description="Low complexity" evidence="1">
    <location>
        <begin position="32"/>
        <end position="41"/>
    </location>
</feature>
<accession>A0A7W7IRC8</accession>
<evidence type="ECO:0000256" key="2">
    <source>
        <dbReference type="SAM" id="SignalP"/>
    </source>
</evidence>
<feature type="chain" id="PRO_5031306039" evidence="2">
    <location>
        <begin position="27"/>
        <end position="323"/>
    </location>
</feature>
<comment type="caution">
    <text evidence="3">The sequence shown here is derived from an EMBL/GenBank/DDBJ whole genome shotgun (WGS) entry which is preliminary data.</text>
</comment>
<feature type="signal peptide" evidence="2">
    <location>
        <begin position="1"/>
        <end position="26"/>
    </location>
</feature>
<evidence type="ECO:0000256" key="1">
    <source>
        <dbReference type="SAM" id="MobiDB-lite"/>
    </source>
</evidence>
<keyword evidence="2" id="KW-0732">Signal</keyword>
<proteinExistence type="predicted"/>
<feature type="compositionally biased region" description="Basic and acidic residues" evidence="1">
    <location>
        <begin position="42"/>
        <end position="66"/>
    </location>
</feature>
<dbReference type="AlphaFoldDB" id="A0A7W7IRC8"/>
<dbReference type="Proteomes" id="UP000539957">
    <property type="component" value="Unassembled WGS sequence"/>
</dbReference>